<feature type="compositionally biased region" description="Basic and acidic residues" evidence="1">
    <location>
        <begin position="91"/>
        <end position="102"/>
    </location>
</feature>
<evidence type="ECO:0000313" key="4">
    <source>
        <dbReference type="Proteomes" id="UP001549122"/>
    </source>
</evidence>
<evidence type="ECO:0000313" key="3">
    <source>
        <dbReference type="EMBL" id="MET3558938.1"/>
    </source>
</evidence>
<feature type="region of interest" description="Disordered" evidence="1">
    <location>
        <begin position="91"/>
        <end position="148"/>
    </location>
</feature>
<gene>
    <name evidence="3" type="ORF">ABID29_002081</name>
</gene>
<accession>A0ABV2FK56</accession>
<dbReference type="EMBL" id="JBEPLO010000028">
    <property type="protein sequence ID" value="MET3558938.1"/>
    <property type="molecule type" value="Genomic_DNA"/>
</dbReference>
<evidence type="ECO:0000256" key="1">
    <source>
        <dbReference type="SAM" id="MobiDB-lite"/>
    </source>
</evidence>
<feature type="compositionally biased region" description="Low complexity" evidence="1">
    <location>
        <begin position="125"/>
        <end position="148"/>
    </location>
</feature>
<feature type="compositionally biased region" description="Basic and acidic residues" evidence="1">
    <location>
        <begin position="111"/>
        <end position="124"/>
    </location>
</feature>
<keyword evidence="2" id="KW-0732">Signal</keyword>
<dbReference type="RefSeq" id="WP_354366047.1">
    <property type="nucleotide sequence ID" value="NZ_JBEPLO010000028.1"/>
</dbReference>
<sequence length="148" mass="15129">MKKSIISLAVAALLASPAVVFATEEFANTDIPMTVEDKNGPGASDLAPGAGTYVENIENNEITPRPDGKIAVVEVKVVDGKQVEVAIPAVREEGTGKADAAKDPAAPAVEEAPKAEEKKEEAKPAAKAVKAAATKTASKALPKTSAVK</sequence>
<reference evidence="3 4" key="1">
    <citation type="submission" date="2024-06" db="EMBL/GenBank/DDBJ databases">
        <title>Genomic Encyclopedia of Type Strains, Phase IV (KMG-IV): sequencing the most valuable type-strain genomes for metagenomic binning, comparative biology and taxonomic classification.</title>
        <authorList>
            <person name="Goeker M."/>
        </authorList>
    </citation>
    <scope>NUCLEOTIDE SEQUENCE [LARGE SCALE GENOMIC DNA]</scope>
    <source>
        <strain evidence="3 4">DSM 28303</strain>
    </source>
</reference>
<evidence type="ECO:0000256" key="2">
    <source>
        <dbReference type="SAM" id="SignalP"/>
    </source>
</evidence>
<feature type="signal peptide" evidence="2">
    <location>
        <begin position="1"/>
        <end position="22"/>
    </location>
</feature>
<name>A0ABV2FK56_9STRE</name>
<protein>
    <submittedName>
        <fullName evidence="3">Tetrahydromethanopterin S-methyltransferase subunit A</fullName>
    </submittedName>
</protein>
<dbReference type="Proteomes" id="UP001549122">
    <property type="component" value="Unassembled WGS sequence"/>
</dbReference>
<comment type="caution">
    <text evidence="3">The sequence shown here is derived from an EMBL/GenBank/DDBJ whole genome shotgun (WGS) entry which is preliminary data.</text>
</comment>
<keyword evidence="4" id="KW-1185">Reference proteome</keyword>
<proteinExistence type="predicted"/>
<organism evidence="3 4">
    <name type="scientific">Streptococcus rupicaprae</name>
    <dbReference type="NCBI Taxonomy" id="759619"/>
    <lineage>
        <taxon>Bacteria</taxon>
        <taxon>Bacillati</taxon>
        <taxon>Bacillota</taxon>
        <taxon>Bacilli</taxon>
        <taxon>Lactobacillales</taxon>
        <taxon>Streptococcaceae</taxon>
        <taxon>Streptococcus</taxon>
    </lineage>
</organism>
<feature type="chain" id="PRO_5045924715" evidence="2">
    <location>
        <begin position="23"/>
        <end position="148"/>
    </location>
</feature>